<feature type="compositionally biased region" description="Basic residues" evidence="1">
    <location>
        <begin position="77"/>
        <end position="88"/>
    </location>
</feature>
<feature type="region of interest" description="Disordered" evidence="1">
    <location>
        <begin position="62"/>
        <end position="141"/>
    </location>
</feature>
<name>A0AAD9P3Q3_RIDPI</name>
<dbReference type="Proteomes" id="UP001209878">
    <property type="component" value="Unassembled WGS sequence"/>
</dbReference>
<gene>
    <name evidence="2" type="ORF">NP493_161g02033</name>
</gene>
<reference evidence="2" key="1">
    <citation type="journal article" date="2023" name="Mol. Biol. Evol.">
        <title>Third-Generation Sequencing Reveals the Adaptive Role of the Epigenome in Three Deep-Sea Polychaetes.</title>
        <authorList>
            <person name="Perez M."/>
            <person name="Aroh O."/>
            <person name="Sun Y."/>
            <person name="Lan Y."/>
            <person name="Juniper S.K."/>
            <person name="Young C.R."/>
            <person name="Angers B."/>
            <person name="Qian P.Y."/>
        </authorList>
    </citation>
    <scope>NUCLEOTIDE SEQUENCE</scope>
    <source>
        <strain evidence="2">R07B-5</strain>
    </source>
</reference>
<dbReference type="AlphaFoldDB" id="A0AAD9P3Q3"/>
<evidence type="ECO:0000313" key="2">
    <source>
        <dbReference type="EMBL" id="KAK2187583.1"/>
    </source>
</evidence>
<protein>
    <submittedName>
        <fullName evidence="2">Uncharacterized protein</fullName>
    </submittedName>
</protein>
<keyword evidence="3" id="KW-1185">Reference proteome</keyword>
<sequence length="141" mass="15684">MKSRLNCLLFAERWSQDDKLPSRGRHLKSVGANEKKLTTDDAPMEADLEDEQLWAKMEVVTAKSKKQKTLTTGNSGKGKKGGSGKKRKECSVTVEMDSCSDSVVKTKHKKGRIQQADSVGINKKTSKDVTKKMARKKKKTT</sequence>
<dbReference type="EMBL" id="JAODUO010000161">
    <property type="protein sequence ID" value="KAK2187583.1"/>
    <property type="molecule type" value="Genomic_DNA"/>
</dbReference>
<feature type="region of interest" description="Disordered" evidence="1">
    <location>
        <begin position="19"/>
        <end position="45"/>
    </location>
</feature>
<accession>A0AAD9P3Q3</accession>
<evidence type="ECO:0000313" key="3">
    <source>
        <dbReference type="Proteomes" id="UP001209878"/>
    </source>
</evidence>
<feature type="compositionally biased region" description="Basic residues" evidence="1">
    <location>
        <begin position="132"/>
        <end position="141"/>
    </location>
</feature>
<organism evidence="2 3">
    <name type="scientific">Ridgeia piscesae</name>
    <name type="common">Tubeworm</name>
    <dbReference type="NCBI Taxonomy" id="27915"/>
    <lineage>
        <taxon>Eukaryota</taxon>
        <taxon>Metazoa</taxon>
        <taxon>Spiralia</taxon>
        <taxon>Lophotrochozoa</taxon>
        <taxon>Annelida</taxon>
        <taxon>Polychaeta</taxon>
        <taxon>Sedentaria</taxon>
        <taxon>Canalipalpata</taxon>
        <taxon>Sabellida</taxon>
        <taxon>Siboglinidae</taxon>
        <taxon>Ridgeia</taxon>
    </lineage>
</organism>
<comment type="caution">
    <text evidence="2">The sequence shown here is derived from an EMBL/GenBank/DDBJ whole genome shotgun (WGS) entry which is preliminary data.</text>
</comment>
<evidence type="ECO:0000256" key="1">
    <source>
        <dbReference type="SAM" id="MobiDB-lite"/>
    </source>
</evidence>
<proteinExistence type="predicted"/>